<gene>
    <name evidence="8" type="ORF">BDK89_1982</name>
</gene>
<evidence type="ECO:0000256" key="6">
    <source>
        <dbReference type="ARBA" id="ARBA00023033"/>
    </source>
</evidence>
<dbReference type="GO" id="GO:0005506">
    <property type="term" value="F:iron ion binding"/>
    <property type="evidence" value="ECO:0007669"/>
    <property type="project" value="InterPro"/>
</dbReference>
<dbReference type="PROSITE" id="PS00086">
    <property type="entry name" value="CYTOCHROME_P450"/>
    <property type="match status" value="1"/>
</dbReference>
<dbReference type="PANTHER" id="PTHR46696">
    <property type="entry name" value="P450, PUTATIVE (EUROFUNG)-RELATED"/>
    <property type="match status" value="1"/>
</dbReference>
<dbReference type="GO" id="GO:0016705">
    <property type="term" value="F:oxidoreductase activity, acting on paired donors, with incorporation or reduction of molecular oxygen"/>
    <property type="evidence" value="ECO:0007669"/>
    <property type="project" value="InterPro"/>
</dbReference>
<dbReference type="FunFam" id="1.10.630.10:FF:000018">
    <property type="entry name" value="Cytochrome P450 monooxygenase"/>
    <property type="match status" value="1"/>
</dbReference>
<name>A0A4R7I1M1_9ACTN</name>
<keyword evidence="3 7" id="KW-0479">Metal-binding</keyword>
<keyword evidence="2 7" id="KW-0349">Heme</keyword>
<keyword evidence="5 7" id="KW-0408">Iron</keyword>
<keyword evidence="4 7" id="KW-0560">Oxidoreductase</keyword>
<evidence type="ECO:0000256" key="2">
    <source>
        <dbReference type="ARBA" id="ARBA00022617"/>
    </source>
</evidence>
<dbReference type="Pfam" id="PF00067">
    <property type="entry name" value="p450"/>
    <property type="match status" value="1"/>
</dbReference>
<dbReference type="PRINTS" id="PR00359">
    <property type="entry name" value="BP450"/>
</dbReference>
<protein>
    <recommendedName>
        <fullName evidence="10">Cytochrome P450</fullName>
    </recommendedName>
</protein>
<evidence type="ECO:0000256" key="3">
    <source>
        <dbReference type="ARBA" id="ARBA00022723"/>
    </source>
</evidence>
<evidence type="ECO:0000256" key="4">
    <source>
        <dbReference type="ARBA" id="ARBA00023002"/>
    </source>
</evidence>
<dbReference type="InterPro" id="IPR036396">
    <property type="entry name" value="Cyt_P450_sf"/>
</dbReference>
<accession>A0A4R7I1M1</accession>
<dbReference type="InterPro" id="IPR002397">
    <property type="entry name" value="Cyt_P450_B"/>
</dbReference>
<dbReference type="EMBL" id="SOAU01000001">
    <property type="protein sequence ID" value="TDT16393.1"/>
    <property type="molecule type" value="Genomic_DNA"/>
</dbReference>
<evidence type="ECO:0000313" key="9">
    <source>
        <dbReference type="Proteomes" id="UP000294558"/>
    </source>
</evidence>
<keyword evidence="6 7" id="KW-0503">Monooxygenase</keyword>
<proteinExistence type="inferred from homology"/>
<dbReference type="InterPro" id="IPR001128">
    <property type="entry name" value="Cyt_P450"/>
</dbReference>
<evidence type="ECO:0000256" key="1">
    <source>
        <dbReference type="ARBA" id="ARBA00010617"/>
    </source>
</evidence>
<sequence>MTATEPVQNWAEDFEIFDPDFVRDPYPIWGELREQGCPFARTERRGPTYMPTTFAAVREVADRTDDFSSFEVTVAPAPPAYDSEGNRIRSVITTDAPDHTPERRLLLPFFAPKAVEKYRDHTRDLCRQLIRSFIEDGRADFAGDYARQIPPRIIAAILGIDPDRADDFTTWVQGVLELGLQDDEIREHYAKIIREFFLEQVMDRMENPGDDLISFLLNAELDGEPVPMHVIRGNLGLMLIAGIDTTWSSIGSALWHLASHPDDRRRLVDEPELIPTAVEEFLRAYSPVTMARLATHDTMLGDREVKAGERVLLPFPAANRDPDMFERPEEVIIDRQVNRHVAFGAGIHRCLGSNLARLEMQVAIEEMLAMIPEFELEDPDAVTWAGGQVRGPRYLPVTFPNR</sequence>
<evidence type="ECO:0000256" key="5">
    <source>
        <dbReference type="ARBA" id="ARBA00023004"/>
    </source>
</evidence>
<dbReference type="OrthoDB" id="3599725at2"/>
<keyword evidence="9" id="KW-1185">Reference proteome</keyword>
<dbReference type="GO" id="GO:0004497">
    <property type="term" value="F:monooxygenase activity"/>
    <property type="evidence" value="ECO:0007669"/>
    <property type="project" value="UniProtKB-KW"/>
</dbReference>
<evidence type="ECO:0000313" key="8">
    <source>
        <dbReference type="EMBL" id="TDT16393.1"/>
    </source>
</evidence>
<dbReference type="Proteomes" id="UP000294558">
    <property type="component" value="Unassembled WGS sequence"/>
</dbReference>
<dbReference type="PRINTS" id="PR00385">
    <property type="entry name" value="P450"/>
</dbReference>
<dbReference type="GO" id="GO:0020037">
    <property type="term" value="F:heme binding"/>
    <property type="evidence" value="ECO:0007669"/>
    <property type="project" value="InterPro"/>
</dbReference>
<reference evidence="8 9" key="1">
    <citation type="submission" date="2019-03" db="EMBL/GenBank/DDBJ databases">
        <title>Sequencing the genomes of 1000 actinobacteria strains.</title>
        <authorList>
            <person name="Klenk H.-P."/>
        </authorList>
    </citation>
    <scope>NUCLEOTIDE SEQUENCE [LARGE SCALE GENOMIC DNA]</scope>
    <source>
        <strain evidence="8 9">DSM 18936</strain>
    </source>
</reference>
<dbReference type="Gene3D" id="1.10.630.10">
    <property type="entry name" value="Cytochrome P450"/>
    <property type="match status" value="1"/>
</dbReference>
<comment type="similarity">
    <text evidence="1 7">Belongs to the cytochrome P450 family.</text>
</comment>
<evidence type="ECO:0000256" key="7">
    <source>
        <dbReference type="RuleBase" id="RU000461"/>
    </source>
</evidence>
<organism evidence="8 9">
    <name type="scientific">Ilumatobacter fluminis</name>
    <dbReference type="NCBI Taxonomy" id="467091"/>
    <lineage>
        <taxon>Bacteria</taxon>
        <taxon>Bacillati</taxon>
        <taxon>Actinomycetota</taxon>
        <taxon>Acidimicrobiia</taxon>
        <taxon>Acidimicrobiales</taxon>
        <taxon>Ilumatobacteraceae</taxon>
        <taxon>Ilumatobacter</taxon>
    </lineage>
</organism>
<dbReference type="PANTHER" id="PTHR46696:SF6">
    <property type="entry name" value="P450, PUTATIVE (EUROFUNG)-RELATED"/>
    <property type="match status" value="1"/>
</dbReference>
<evidence type="ECO:0008006" key="10">
    <source>
        <dbReference type="Google" id="ProtNLM"/>
    </source>
</evidence>
<dbReference type="RefSeq" id="WP_133868779.1">
    <property type="nucleotide sequence ID" value="NZ_SOAU01000001.1"/>
</dbReference>
<dbReference type="AlphaFoldDB" id="A0A4R7I1M1"/>
<dbReference type="SUPFAM" id="SSF48264">
    <property type="entry name" value="Cytochrome P450"/>
    <property type="match status" value="1"/>
</dbReference>
<dbReference type="InterPro" id="IPR017972">
    <property type="entry name" value="Cyt_P450_CS"/>
</dbReference>
<comment type="caution">
    <text evidence="8">The sequence shown here is derived from an EMBL/GenBank/DDBJ whole genome shotgun (WGS) entry which is preliminary data.</text>
</comment>